<dbReference type="CDD" id="cd03192">
    <property type="entry name" value="GST_C_Sigma_like"/>
    <property type="match status" value="1"/>
</dbReference>
<dbReference type="InterPro" id="IPR010987">
    <property type="entry name" value="Glutathione-S-Trfase_C-like"/>
</dbReference>
<evidence type="ECO:0000313" key="3">
    <source>
        <dbReference type="Proteomes" id="UP000644441"/>
    </source>
</evidence>
<reference evidence="2 3" key="1">
    <citation type="submission" date="2012-09" db="EMBL/GenBank/DDBJ databases">
        <title>Genome Sequence of alkane-degrading Bacterium Alcanivorax venustensis ISO4.</title>
        <authorList>
            <person name="Lai Q."/>
            <person name="Shao Z."/>
        </authorList>
    </citation>
    <scope>NUCLEOTIDE SEQUENCE [LARGE SCALE GENOMIC DNA]</scope>
    <source>
        <strain evidence="2 3">ISO4</strain>
    </source>
</reference>
<sequence>MRYELFYWPGIQGRGEFVRLALEDAGAPYLDVGLGDARDGLGLPAIDSYLNGDATPRPPFAPPFLKAGNLVISHVANILQFLGPPLALVPDNEPARYWIHGLQLTVSDWVAEIHDIHHPIGPSLYYHQQEAEARRRAVAFHQQRLPRFLDYFERVLELNPAGPEYLAGGEHCYADLSLFQVIRGLQYAFPRTMNTHRARIPRTLTLVERVAARPGIQAYLQSDRRQPFNESGIFRHYPELDTVA</sequence>
<organism evidence="2 3">
    <name type="scientific">Alloalcanivorax venustensis ISO4</name>
    <dbReference type="NCBI Taxonomy" id="1177184"/>
    <lineage>
        <taxon>Bacteria</taxon>
        <taxon>Pseudomonadati</taxon>
        <taxon>Pseudomonadota</taxon>
        <taxon>Gammaproteobacteria</taxon>
        <taxon>Oceanospirillales</taxon>
        <taxon>Alcanivoracaceae</taxon>
        <taxon>Alloalcanivorax</taxon>
    </lineage>
</organism>
<gene>
    <name evidence="2" type="ORF">ISO4_00649</name>
</gene>
<dbReference type="Proteomes" id="UP000644441">
    <property type="component" value="Unassembled WGS sequence"/>
</dbReference>
<dbReference type="PANTHER" id="PTHR11571">
    <property type="entry name" value="GLUTATHIONE S-TRANSFERASE"/>
    <property type="match status" value="1"/>
</dbReference>
<dbReference type="InterPro" id="IPR036249">
    <property type="entry name" value="Thioredoxin-like_sf"/>
</dbReference>
<name>A0ABS0AD69_9GAMM</name>
<dbReference type="PROSITE" id="PS50405">
    <property type="entry name" value="GST_CTER"/>
    <property type="match status" value="1"/>
</dbReference>
<protein>
    <submittedName>
        <fullName evidence="2">Glutathione S-transferase</fullName>
    </submittedName>
</protein>
<dbReference type="RefSeq" id="WP_142949827.1">
    <property type="nucleotide sequence ID" value="NZ_ARXR01000004.1"/>
</dbReference>
<dbReference type="PANTHER" id="PTHR11571:SF263">
    <property type="entry name" value="GLUTATHIONE S-TRANSFERASE"/>
    <property type="match status" value="1"/>
</dbReference>
<dbReference type="InterPro" id="IPR050213">
    <property type="entry name" value="GST_superfamily"/>
</dbReference>
<dbReference type="EMBL" id="ARXR01000004">
    <property type="protein sequence ID" value="MBF5052047.1"/>
    <property type="molecule type" value="Genomic_DNA"/>
</dbReference>
<evidence type="ECO:0000259" key="1">
    <source>
        <dbReference type="PROSITE" id="PS50405"/>
    </source>
</evidence>
<dbReference type="InterPro" id="IPR004046">
    <property type="entry name" value="GST_C"/>
</dbReference>
<dbReference type="GeneID" id="99764910"/>
<dbReference type="InterPro" id="IPR036282">
    <property type="entry name" value="Glutathione-S-Trfase_C_sf"/>
</dbReference>
<proteinExistence type="predicted"/>
<dbReference type="SUPFAM" id="SSF52833">
    <property type="entry name" value="Thioredoxin-like"/>
    <property type="match status" value="1"/>
</dbReference>
<accession>A0ABS0AD69</accession>
<evidence type="ECO:0000313" key="2">
    <source>
        <dbReference type="EMBL" id="MBF5052047.1"/>
    </source>
</evidence>
<dbReference type="SUPFAM" id="SSF47616">
    <property type="entry name" value="GST C-terminal domain-like"/>
    <property type="match status" value="1"/>
</dbReference>
<feature type="domain" description="GST C-terminal" evidence="1">
    <location>
        <begin position="99"/>
        <end position="228"/>
    </location>
</feature>
<dbReference type="Pfam" id="PF14497">
    <property type="entry name" value="GST_C_3"/>
    <property type="match status" value="1"/>
</dbReference>
<comment type="caution">
    <text evidence="2">The sequence shown here is derived from an EMBL/GenBank/DDBJ whole genome shotgun (WGS) entry which is preliminary data.</text>
</comment>
<keyword evidence="3" id="KW-1185">Reference proteome</keyword>
<dbReference type="Gene3D" id="1.20.1050.10">
    <property type="match status" value="1"/>
</dbReference>
<dbReference type="Gene3D" id="3.40.30.10">
    <property type="entry name" value="Glutaredoxin"/>
    <property type="match status" value="1"/>
</dbReference>